<evidence type="ECO:0000259" key="5">
    <source>
        <dbReference type="Pfam" id="PF00248"/>
    </source>
</evidence>
<evidence type="ECO:0000256" key="1">
    <source>
        <dbReference type="ARBA" id="ARBA00023002"/>
    </source>
</evidence>
<dbReference type="AlphaFoldDB" id="A0A7M5UN01"/>
<dbReference type="InterPro" id="IPR020471">
    <property type="entry name" value="AKR"/>
</dbReference>
<sequence length="442" mass="50399">MHKSDRNIGREVYAHRTSMPSSRKTGSSGQRSSHGSRGSSSSGSNVLMVGPNFRVGRKIGCGNFGELRLGKNLYTNEHVAIKLEPLKTRAPQLHLEYRFYKALGQSGVEIKSKKRFNMAKIVKVLGTMGMGGPLNEFQSHKILKQWSELGQKEIDTAIMYQNGKTEEIIGKLSLCRNPKKIKIACKANPKKGFKCEDIIKQLDDSLGALRVPTCDIFYLHWPDHETPIEDTLKGVNQLYQDGKFKEFGLSNYSSWQVADIYHICKENNYPLPTVYQGMYNALTRDIEQELIPALRRFGIRFYVYNPLAGGMLSGKYNFNEEDTDQPKGRFFATGKADLSNQWVKAYRDRYWRDQYKGGIQVIQKVLSETYNNDVSLLQAAMRWMVHHSQLKYNDGVILGFSKEEHLIPNVDALDDGPLHEDVVKVFDEAWQNIKSGCPSYYR</sequence>
<keyword evidence="3" id="KW-0547">Nucleotide-binding</keyword>
<evidence type="ECO:0000256" key="2">
    <source>
        <dbReference type="ARBA" id="ARBA00038157"/>
    </source>
</evidence>
<evidence type="ECO:0000256" key="3">
    <source>
        <dbReference type="PROSITE-ProRule" id="PRU10141"/>
    </source>
</evidence>
<feature type="binding site" evidence="3">
    <location>
        <position position="82"/>
    </location>
    <ligand>
        <name>ATP</name>
        <dbReference type="ChEBI" id="CHEBI:30616"/>
    </ligand>
</feature>
<dbReference type="CDD" id="cd19075">
    <property type="entry name" value="AKR_AKR7A1-5"/>
    <property type="match status" value="1"/>
</dbReference>
<evidence type="ECO:0000256" key="4">
    <source>
        <dbReference type="SAM" id="MobiDB-lite"/>
    </source>
</evidence>
<feature type="compositionally biased region" description="Basic and acidic residues" evidence="4">
    <location>
        <begin position="1"/>
        <end position="14"/>
    </location>
</feature>
<dbReference type="Proteomes" id="UP000594262">
    <property type="component" value="Unplaced"/>
</dbReference>
<evidence type="ECO:0000313" key="6">
    <source>
        <dbReference type="EnsemblMetazoa" id="CLYHEMP001491.2"/>
    </source>
</evidence>
<dbReference type="GO" id="GO:0005524">
    <property type="term" value="F:ATP binding"/>
    <property type="evidence" value="ECO:0007669"/>
    <property type="project" value="UniProtKB-UniRule"/>
</dbReference>
<dbReference type="PANTHER" id="PTHR43364:SF4">
    <property type="entry name" value="NAD(P)-LINKED OXIDOREDUCTASE SUPERFAMILY PROTEIN"/>
    <property type="match status" value="1"/>
</dbReference>
<dbReference type="PRINTS" id="PR00069">
    <property type="entry name" value="ALDKETRDTASE"/>
</dbReference>
<dbReference type="Gene3D" id="3.30.200.20">
    <property type="entry name" value="Phosphorylase Kinase, domain 1"/>
    <property type="match status" value="1"/>
</dbReference>
<dbReference type="SUPFAM" id="SSF56112">
    <property type="entry name" value="Protein kinase-like (PK-like)"/>
    <property type="match status" value="1"/>
</dbReference>
<dbReference type="InterPro" id="IPR023210">
    <property type="entry name" value="NADP_OxRdtase_dom"/>
</dbReference>
<keyword evidence="7" id="KW-1185">Reference proteome</keyword>
<dbReference type="InterPro" id="IPR011009">
    <property type="entry name" value="Kinase-like_dom_sf"/>
</dbReference>
<dbReference type="OrthoDB" id="5800476at2759"/>
<comment type="similarity">
    <text evidence="2">Belongs to the aldo/keto reductase family. Aldo/keto reductase 2 subfamily.</text>
</comment>
<dbReference type="InterPro" id="IPR017441">
    <property type="entry name" value="Protein_kinase_ATP_BS"/>
</dbReference>
<reference evidence="6" key="1">
    <citation type="submission" date="2021-01" db="UniProtKB">
        <authorList>
            <consortium name="EnsemblMetazoa"/>
        </authorList>
    </citation>
    <scope>IDENTIFICATION</scope>
</reference>
<dbReference type="InterPro" id="IPR050523">
    <property type="entry name" value="AKR_Detox_Biosynth"/>
</dbReference>
<dbReference type="Pfam" id="PF00248">
    <property type="entry name" value="Aldo_ket_red"/>
    <property type="match status" value="1"/>
</dbReference>
<organism evidence="6 7">
    <name type="scientific">Clytia hemisphaerica</name>
    <dbReference type="NCBI Taxonomy" id="252671"/>
    <lineage>
        <taxon>Eukaryota</taxon>
        <taxon>Metazoa</taxon>
        <taxon>Cnidaria</taxon>
        <taxon>Hydrozoa</taxon>
        <taxon>Hydroidolina</taxon>
        <taxon>Leptothecata</taxon>
        <taxon>Obeliida</taxon>
        <taxon>Clytiidae</taxon>
        <taxon>Clytia</taxon>
    </lineage>
</organism>
<feature type="domain" description="NADP-dependent oxidoreductase" evidence="5">
    <location>
        <begin position="124"/>
        <end position="430"/>
    </location>
</feature>
<keyword evidence="1" id="KW-0560">Oxidoreductase</keyword>
<accession>A0A7M5UN01</accession>
<dbReference type="PROSITE" id="PS00107">
    <property type="entry name" value="PROTEIN_KINASE_ATP"/>
    <property type="match status" value="1"/>
</dbReference>
<keyword evidence="3" id="KW-0067">ATP-binding</keyword>
<dbReference type="GO" id="GO:0016491">
    <property type="term" value="F:oxidoreductase activity"/>
    <property type="evidence" value="ECO:0007669"/>
    <property type="project" value="UniProtKB-KW"/>
</dbReference>
<dbReference type="EnsemblMetazoa" id="CLYHEMT001491.2">
    <property type="protein sequence ID" value="CLYHEMP001491.2"/>
    <property type="gene ID" value="CLYHEMG001491"/>
</dbReference>
<feature type="region of interest" description="Disordered" evidence="4">
    <location>
        <begin position="1"/>
        <end position="46"/>
    </location>
</feature>
<dbReference type="PANTHER" id="PTHR43364">
    <property type="entry name" value="NADH-SPECIFIC METHYLGLYOXAL REDUCTASE-RELATED"/>
    <property type="match status" value="1"/>
</dbReference>
<dbReference type="Gene3D" id="3.20.20.100">
    <property type="entry name" value="NADP-dependent oxidoreductase domain"/>
    <property type="match status" value="1"/>
</dbReference>
<evidence type="ECO:0000313" key="7">
    <source>
        <dbReference type="Proteomes" id="UP000594262"/>
    </source>
</evidence>
<name>A0A7M5UN01_9CNID</name>
<dbReference type="InterPro" id="IPR036812">
    <property type="entry name" value="NAD(P)_OxRdtase_dom_sf"/>
</dbReference>
<protein>
    <recommendedName>
        <fullName evidence="5">NADP-dependent oxidoreductase domain-containing protein</fullName>
    </recommendedName>
</protein>
<feature type="compositionally biased region" description="Low complexity" evidence="4">
    <location>
        <begin position="26"/>
        <end position="44"/>
    </location>
</feature>
<proteinExistence type="inferred from homology"/>
<dbReference type="SUPFAM" id="SSF51430">
    <property type="entry name" value="NAD(P)-linked oxidoreductase"/>
    <property type="match status" value="1"/>
</dbReference>